<keyword evidence="1" id="KW-0732">Signal</keyword>
<accession>A0AAD4L5D9</accession>
<protein>
    <submittedName>
        <fullName evidence="3">Concanavalin A-like lectin/glucanase domain-containing protein</fullName>
    </submittedName>
</protein>
<feature type="domain" description="GH16" evidence="2">
    <location>
        <begin position="36"/>
        <end position="296"/>
    </location>
</feature>
<name>A0AAD4L5D9_9AGAM</name>
<dbReference type="GO" id="GO:0004553">
    <property type="term" value="F:hydrolase activity, hydrolyzing O-glycosyl compounds"/>
    <property type="evidence" value="ECO:0007669"/>
    <property type="project" value="InterPro"/>
</dbReference>
<evidence type="ECO:0000313" key="3">
    <source>
        <dbReference type="EMBL" id="KAH8978834.1"/>
    </source>
</evidence>
<dbReference type="PANTHER" id="PTHR10963">
    <property type="entry name" value="GLYCOSYL HYDROLASE-RELATED"/>
    <property type="match status" value="1"/>
</dbReference>
<organism evidence="3 4">
    <name type="scientific">Lactarius akahatsu</name>
    <dbReference type="NCBI Taxonomy" id="416441"/>
    <lineage>
        <taxon>Eukaryota</taxon>
        <taxon>Fungi</taxon>
        <taxon>Dikarya</taxon>
        <taxon>Basidiomycota</taxon>
        <taxon>Agaricomycotina</taxon>
        <taxon>Agaricomycetes</taxon>
        <taxon>Russulales</taxon>
        <taxon>Russulaceae</taxon>
        <taxon>Lactarius</taxon>
    </lineage>
</organism>
<proteinExistence type="predicted"/>
<dbReference type="InterPro" id="IPR050546">
    <property type="entry name" value="Glycosyl_Hydrlase_16"/>
</dbReference>
<evidence type="ECO:0000313" key="4">
    <source>
        <dbReference type="Proteomes" id="UP001201163"/>
    </source>
</evidence>
<dbReference type="AlphaFoldDB" id="A0AAD4L5D9"/>
<dbReference type="Pfam" id="PF26113">
    <property type="entry name" value="GH16_XgeA"/>
    <property type="match status" value="1"/>
</dbReference>
<dbReference type="InterPro" id="IPR000757">
    <property type="entry name" value="Beta-glucanase-like"/>
</dbReference>
<evidence type="ECO:0000259" key="2">
    <source>
        <dbReference type="PROSITE" id="PS51762"/>
    </source>
</evidence>
<dbReference type="Gene3D" id="2.60.120.200">
    <property type="match status" value="1"/>
</dbReference>
<feature type="signal peptide" evidence="1">
    <location>
        <begin position="1"/>
        <end position="21"/>
    </location>
</feature>
<gene>
    <name evidence="3" type="ORF">EDB92DRAFT_526985</name>
</gene>
<dbReference type="SUPFAM" id="SSF49899">
    <property type="entry name" value="Concanavalin A-like lectins/glucanases"/>
    <property type="match status" value="1"/>
</dbReference>
<dbReference type="PROSITE" id="PS51762">
    <property type="entry name" value="GH16_2"/>
    <property type="match status" value="1"/>
</dbReference>
<sequence>MRTGYAIFATLSLSLAPCARAFFYLQDEWIGEGFFQGWDWVTIDDPTHGHVNYVSQVEAQNKNLTYADGGKFFMRADNRTIVAPSARGRDSIRISSQNTYNEAIFVLDLQHMPAGCGTWPAFRTRTDTGLGGIIDIIEGINLKTHNQATLHTTPNCTMPPDELRQPQTGETSFTDCNTAVNHNAGCGVIFTDPDPSCTSYGAPFNRAGGGYFVTYRGRDSVKVWFYPRHAYVPEVFRDGAPRGVLVYPDIFWGAPAANFPFCPDLCDYEQHFAAHRIIFSLTFCGDWAGSLWPTSGCGEGTCNDFVNNNPSAFAEAYWEINSLRVYTPQQSSLGAN</sequence>
<dbReference type="CDD" id="cd02181">
    <property type="entry name" value="GH16_fungal_Lam16A_glucanase"/>
    <property type="match status" value="1"/>
</dbReference>
<dbReference type="InterPro" id="IPR013320">
    <property type="entry name" value="ConA-like_dom_sf"/>
</dbReference>
<dbReference type="EMBL" id="JAKELL010000201">
    <property type="protein sequence ID" value="KAH8978834.1"/>
    <property type="molecule type" value="Genomic_DNA"/>
</dbReference>
<keyword evidence="4" id="KW-1185">Reference proteome</keyword>
<dbReference type="Proteomes" id="UP001201163">
    <property type="component" value="Unassembled WGS sequence"/>
</dbReference>
<dbReference type="GO" id="GO:0009251">
    <property type="term" value="P:glucan catabolic process"/>
    <property type="evidence" value="ECO:0007669"/>
    <property type="project" value="TreeGrafter"/>
</dbReference>
<reference evidence="3" key="1">
    <citation type="submission" date="2022-01" db="EMBL/GenBank/DDBJ databases">
        <title>Comparative genomics reveals a dynamic genome evolution in the ectomycorrhizal milk-cap (Lactarius) mushrooms.</title>
        <authorList>
            <consortium name="DOE Joint Genome Institute"/>
            <person name="Lebreton A."/>
            <person name="Tang N."/>
            <person name="Kuo A."/>
            <person name="LaButti K."/>
            <person name="Drula E."/>
            <person name="Barry K."/>
            <person name="Clum A."/>
            <person name="Lipzen A."/>
            <person name="Mousain D."/>
            <person name="Ng V."/>
            <person name="Wang R."/>
            <person name="Wang X."/>
            <person name="Dai Y."/>
            <person name="Henrissat B."/>
            <person name="Grigoriev I.V."/>
            <person name="Guerin-Laguette A."/>
            <person name="Yu F."/>
            <person name="Martin F.M."/>
        </authorList>
    </citation>
    <scope>NUCLEOTIDE SEQUENCE</scope>
    <source>
        <strain evidence="3">QP</strain>
    </source>
</reference>
<feature type="chain" id="PRO_5042231636" evidence="1">
    <location>
        <begin position="22"/>
        <end position="336"/>
    </location>
</feature>
<evidence type="ECO:0000256" key="1">
    <source>
        <dbReference type="SAM" id="SignalP"/>
    </source>
</evidence>
<comment type="caution">
    <text evidence="3">The sequence shown here is derived from an EMBL/GenBank/DDBJ whole genome shotgun (WGS) entry which is preliminary data.</text>
</comment>
<dbReference type="PANTHER" id="PTHR10963:SF24">
    <property type="entry name" value="GLYCOSIDASE C21B10.07-RELATED"/>
    <property type="match status" value="1"/>
</dbReference>